<accession>A0A0E9T382</accession>
<name>A0A0E9T382_ANGAN</name>
<reference evidence="1" key="2">
    <citation type="journal article" date="2015" name="Fish Shellfish Immunol.">
        <title>Early steps in the European eel (Anguilla anguilla)-Vibrio vulnificus interaction in the gills: Role of the RtxA13 toxin.</title>
        <authorList>
            <person name="Callol A."/>
            <person name="Pajuelo D."/>
            <person name="Ebbesson L."/>
            <person name="Teles M."/>
            <person name="MacKenzie S."/>
            <person name="Amaro C."/>
        </authorList>
    </citation>
    <scope>NUCLEOTIDE SEQUENCE</scope>
</reference>
<organism evidence="1">
    <name type="scientific">Anguilla anguilla</name>
    <name type="common">European freshwater eel</name>
    <name type="synonym">Muraena anguilla</name>
    <dbReference type="NCBI Taxonomy" id="7936"/>
    <lineage>
        <taxon>Eukaryota</taxon>
        <taxon>Metazoa</taxon>
        <taxon>Chordata</taxon>
        <taxon>Craniata</taxon>
        <taxon>Vertebrata</taxon>
        <taxon>Euteleostomi</taxon>
        <taxon>Actinopterygii</taxon>
        <taxon>Neopterygii</taxon>
        <taxon>Teleostei</taxon>
        <taxon>Anguilliformes</taxon>
        <taxon>Anguillidae</taxon>
        <taxon>Anguilla</taxon>
    </lineage>
</organism>
<proteinExistence type="predicted"/>
<dbReference type="EMBL" id="GBXM01061157">
    <property type="protein sequence ID" value="JAH47420.1"/>
    <property type="molecule type" value="Transcribed_RNA"/>
</dbReference>
<sequence length="38" mass="4379">MPNHSVASTNRGVYTDLRTQTTFTYHEGIYTVPYKTDI</sequence>
<reference evidence="1" key="1">
    <citation type="submission" date="2014-11" db="EMBL/GenBank/DDBJ databases">
        <authorList>
            <person name="Amaro Gonzalez C."/>
        </authorList>
    </citation>
    <scope>NUCLEOTIDE SEQUENCE</scope>
</reference>
<protein>
    <submittedName>
        <fullName evidence="1">Uncharacterized protein</fullName>
    </submittedName>
</protein>
<evidence type="ECO:0000313" key="1">
    <source>
        <dbReference type="EMBL" id="JAH47420.1"/>
    </source>
</evidence>
<dbReference type="AlphaFoldDB" id="A0A0E9T382"/>